<name>A0A015TY93_BACFG</name>
<protein>
    <submittedName>
        <fullName evidence="1">Putative lipoprotein</fullName>
    </submittedName>
</protein>
<dbReference type="EMBL" id="JGCY01000222">
    <property type="protein sequence ID" value="EXY75856.1"/>
    <property type="molecule type" value="Genomic_DNA"/>
</dbReference>
<dbReference type="RefSeq" id="WP_032587695.1">
    <property type="nucleotide sequence ID" value="NZ_JGCY01000222.1"/>
</dbReference>
<evidence type="ECO:0000313" key="1">
    <source>
        <dbReference type="EMBL" id="EXY75856.1"/>
    </source>
</evidence>
<accession>A0A015TY93</accession>
<evidence type="ECO:0000313" key="2">
    <source>
        <dbReference type="Proteomes" id="UP000020529"/>
    </source>
</evidence>
<dbReference type="AlphaFoldDB" id="A0A015TY93"/>
<organism evidence="1 2">
    <name type="scientific">Bacteroides fragilis str. 3988T(B)14</name>
    <dbReference type="NCBI Taxonomy" id="1339315"/>
    <lineage>
        <taxon>Bacteria</taxon>
        <taxon>Pseudomonadati</taxon>
        <taxon>Bacteroidota</taxon>
        <taxon>Bacteroidia</taxon>
        <taxon>Bacteroidales</taxon>
        <taxon>Bacteroidaceae</taxon>
        <taxon>Bacteroides</taxon>
    </lineage>
</organism>
<gene>
    <name evidence="1" type="ORF">M124_0304</name>
</gene>
<dbReference type="Pfam" id="PF17170">
    <property type="entry name" value="DUF5128"/>
    <property type="match status" value="1"/>
</dbReference>
<comment type="caution">
    <text evidence="1">The sequence shown here is derived from an EMBL/GenBank/DDBJ whole genome shotgun (WGS) entry which is preliminary data.</text>
</comment>
<proteinExistence type="predicted"/>
<dbReference type="PATRIC" id="fig|1339315.3.peg.1121"/>
<dbReference type="PROSITE" id="PS51257">
    <property type="entry name" value="PROKAR_LIPOPROTEIN"/>
    <property type="match status" value="1"/>
</dbReference>
<dbReference type="Proteomes" id="UP000020529">
    <property type="component" value="Unassembled WGS sequence"/>
</dbReference>
<keyword evidence="1" id="KW-0449">Lipoprotein</keyword>
<sequence>MRLRLFEIICAIFALSSCHSVQKENNLAETKIIVEIDGSKGIRFSDIFEQVEYIPLETTDSSLIGTVERLRIFDDQVCLLCDKSLLIFNKQTGHAELQISKLGGAPEEYQSLYDVYIDKETKQIELLDMNGKKIQKYSLNGQYKGSLPLPFMSFSFTKRGETDYWFYNNNLLSDKTKSKVIHWNTKKESISDEFFPIDSHLSNFFFVVEGNNFANTEDGLFFFSNPPEKIYLMDNKLSPKATYMLDFGKHTIPDDFYTHNFSDIMDFSTEANKREYVYFINNFSINKECVLLSFFLDKKCFWSIYTITDGVNHVGNTLEDDVNLLSGTDIDNLNTLFATDKEALYFLLSSDQFIEMCRNNDKFSKMIINNNITEQSNPLLVKCTFKKKLQNI</sequence>
<reference evidence="1 2" key="1">
    <citation type="submission" date="2014-02" db="EMBL/GenBank/DDBJ databases">
        <authorList>
            <person name="Sears C."/>
            <person name="Carroll K."/>
            <person name="Sack B.R."/>
            <person name="Qadri F."/>
            <person name="Myers L.L."/>
            <person name="Chung G.-T."/>
            <person name="Escheverria P."/>
            <person name="Fraser C.M."/>
            <person name="Sadzewicz L."/>
            <person name="Shefchek K.A."/>
            <person name="Tallon L."/>
            <person name="Das S.P."/>
            <person name="Daugherty S."/>
            <person name="Mongodin E.F."/>
        </authorList>
    </citation>
    <scope>NUCLEOTIDE SEQUENCE [LARGE SCALE GENOMIC DNA]</scope>
    <source>
        <strain evidence="2">3988T(B)14</strain>
    </source>
</reference>